<dbReference type="EMBL" id="QYUO01000002">
    <property type="protein sequence ID" value="RJF96239.1"/>
    <property type="molecule type" value="Genomic_DNA"/>
</dbReference>
<evidence type="ECO:0000313" key="2">
    <source>
        <dbReference type="Proteomes" id="UP000265955"/>
    </source>
</evidence>
<dbReference type="CDD" id="cd22231">
    <property type="entry name" value="RHH_NikR_HicB-like"/>
    <property type="match status" value="1"/>
</dbReference>
<keyword evidence="2" id="KW-1185">Reference proteome</keyword>
<reference evidence="2" key="1">
    <citation type="submission" date="2018-09" db="EMBL/GenBank/DDBJ databases">
        <authorList>
            <person name="Zhu H."/>
        </authorList>
    </citation>
    <scope>NUCLEOTIDE SEQUENCE [LARGE SCALE GENOMIC DNA]</scope>
    <source>
        <strain evidence="2">K1R23-30</strain>
    </source>
</reference>
<proteinExistence type="predicted"/>
<dbReference type="PANTHER" id="PTHR36215:SF1">
    <property type="entry name" value="BLL4998 PROTEIN"/>
    <property type="match status" value="1"/>
</dbReference>
<gene>
    <name evidence="1" type="ORF">D3871_16005</name>
</gene>
<dbReference type="GO" id="GO:0006355">
    <property type="term" value="P:regulation of DNA-templated transcription"/>
    <property type="evidence" value="ECO:0007669"/>
    <property type="project" value="InterPro"/>
</dbReference>
<dbReference type="SUPFAM" id="SSF47598">
    <property type="entry name" value="Ribbon-helix-helix"/>
    <property type="match status" value="1"/>
</dbReference>
<accession>A0A3A3FR77</accession>
<dbReference type="InterPro" id="IPR041088">
    <property type="entry name" value="RHH_8"/>
</dbReference>
<dbReference type="InterPro" id="IPR013321">
    <property type="entry name" value="Arc_rbn_hlx_hlx"/>
</dbReference>
<dbReference type="OrthoDB" id="8656394at2"/>
<organism evidence="1 2">
    <name type="scientific">Noviherbaspirillum saxi</name>
    <dbReference type="NCBI Taxonomy" id="2320863"/>
    <lineage>
        <taxon>Bacteria</taxon>
        <taxon>Pseudomonadati</taxon>
        <taxon>Pseudomonadota</taxon>
        <taxon>Betaproteobacteria</taxon>
        <taxon>Burkholderiales</taxon>
        <taxon>Oxalobacteraceae</taxon>
        <taxon>Noviherbaspirillum</taxon>
    </lineage>
</organism>
<comment type="caution">
    <text evidence="1">The sequence shown here is derived from an EMBL/GenBank/DDBJ whole genome shotgun (WGS) entry which is preliminary data.</text>
</comment>
<sequence length="143" mass="15003">MSANNNIVATEAKPKAGDSEKITINLGPVDLGQIDLLVQEGFYSNRTDLIRTAIRNQLQSHGEVIRQTVARKSLVLGLQHYSRADLEAAQAAGQVLHIQVLGLASIAADVTPELAVATIASISVLGALHATPAVKAALAGRIH</sequence>
<dbReference type="AlphaFoldDB" id="A0A3A3FR77"/>
<evidence type="ECO:0000313" key="1">
    <source>
        <dbReference type="EMBL" id="RJF96239.1"/>
    </source>
</evidence>
<dbReference type="Gene3D" id="1.10.1220.10">
    <property type="entry name" value="Met repressor-like"/>
    <property type="match status" value="1"/>
</dbReference>
<dbReference type="Proteomes" id="UP000265955">
    <property type="component" value="Unassembled WGS sequence"/>
</dbReference>
<protein>
    <submittedName>
        <fullName evidence="1">CopG family transcriptional regulator</fullName>
    </submittedName>
</protein>
<dbReference type="PANTHER" id="PTHR36215">
    <property type="entry name" value="BLL4998 PROTEIN"/>
    <property type="match status" value="1"/>
</dbReference>
<dbReference type="InterPro" id="IPR010985">
    <property type="entry name" value="Ribbon_hlx_hlx"/>
</dbReference>
<dbReference type="Pfam" id="PF17723">
    <property type="entry name" value="RHH_8"/>
    <property type="match status" value="1"/>
</dbReference>
<name>A0A3A3FR77_9BURK</name>